<dbReference type="InterPro" id="IPR002645">
    <property type="entry name" value="STAS_dom"/>
</dbReference>
<dbReference type="PROSITE" id="PS50801">
    <property type="entry name" value="STAS"/>
    <property type="match status" value="1"/>
</dbReference>
<name>A0A5D0NU74_9ACTN</name>
<feature type="domain" description="STAS" evidence="1">
    <location>
        <begin position="6"/>
        <end position="102"/>
    </location>
</feature>
<sequence>MTAPLTLTTGRRPDGTPLLTAAGEIDMSNSEAFAAAVASALDGDGGDGGDGRLVVDLRAVEYLDSAGLSVLFAHAERLELIAPPLLEPVLTLSGLGELTTVRTVPPTDPR</sequence>
<evidence type="ECO:0000313" key="3">
    <source>
        <dbReference type="Proteomes" id="UP000323380"/>
    </source>
</evidence>
<dbReference type="RefSeq" id="WP_067904720.1">
    <property type="nucleotide sequence ID" value="NZ_VSFG01000001.1"/>
</dbReference>
<dbReference type="AlphaFoldDB" id="A0A5D0NU74"/>
<organism evidence="2 3">
    <name type="scientific">Actinomadura chibensis</name>
    <dbReference type="NCBI Taxonomy" id="392828"/>
    <lineage>
        <taxon>Bacteria</taxon>
        <taxon>Bacillati</taxon>
        <taxon>Actinomycetota</taxon>
        <taxon>Actinomycetes</taxon>
        <taxon>Streptosporangiales</taxon>
        <taxon>Thermomonosporaceae</taxon>
        <taxon>Actinomadura</taxon>
    </lineage>
</organism>
<dbReference type="InterPro" id="IPR036513">
    <property type="entry name" value="STAS_dom_sf"/>
</dbReference>
<keyword evidence="3" id="KW-1185">Reference proteome</keyword>
<reference evidence="2 3" key="1">
    <citation type="submission" date="2019-08" db="EMBL/GenBank/DDBJ databases">
        <title>Actinomadura sp. nov. CYP1-5 isolated from mountain soil.</title>
        <authorList>
            <person name="Songsumanus A."/>
            <person name="Kuncharoen N."/>
            <person name="Kudo T."/>
            <person name="Yuki M."/>
            <person name="Igarashi Y."/>
            <person name="Tanasupawat S."/>
        </authorList>
    </citation>
    <scope>NUCLEOTIDE SEQUENCE [LARGE SCALE GENOMIC DNA]</scope>
    <source>
        <strain evidence="2 3">JCM 14158</strain>
    </source>
</reference>
<evidence type="ECO:0000259" key="1">
    <source>
        <dbReference type="PROSITE" id="PS50801"/>
    </source>
</evidence>
<comment type="caution">
    <text evidence="2">The sequence shown here is derived from an EMBL/GenBank/DDBJ whole genome shotgun (WGS) entry which is preliminary data.</text>
</comment>
<gene>
    <name evidence="2" type="ORF">FXF69_01390</name>
</gene>
<dbReference type="SUPFAM" id="SSF52091">
    <property type="entry name" value="SpoIIaa-like"/>
    <property type="match status" value="1"/>
</dbReference>
<dbReference type="STRING" id="1220554.GCA_001552135_07908"/>
<dbReference type="Proteomes" id="UP000323380">
    <property type="component" value="Unassembled WGS sequence"/>
</dbReference>
<proteinExistence type="predicted"/>
<dbReference type="Gene3D" id="3.30.750.24">
    <property type="entry name" value="STAS domain"/>
    <property type="match status" value="1"/>
</dbReference>
<dbReference type="EMBL" id="VSFG01000001">
    <property type="protein sequence ID" value="TYB47925.1"/>
    <property type="molecule type" value="Genomic_DNA"/>
</dbReference>
<accession>A0A5D0NU74</accession>
<evidence type="ECO:0000313" key="2">
    <source>
        <dbReference type="EMBL" id="TYB47925.1"/>
    </source>
</evidence>
<dbReference type="Pfam" id="PF01740">
    <property type="entry name" value="STAS"/>
    <property type="match status" value="1"/>
</dbReference>
<protein>
    <submittedName>
        <fullName evidence="2">STAS domain-containing protein</fullName>
    </submittedName>
</protein>